<feature type="transmembrane region" description="Helical" evidence="1">
    <location>
        <begin position="321"/>
        <end position="341"/>
    </location>
</feature>
<dbReference type="Proteomes" id="UP000022311">
    <property type="component" value="Unassembled WGS sequence"/>
</dbReference>
<keyword evidence="1" id="KW-0812">Transmembrane</keyword>
<keyword evidence="1" id="KW-1133">Transmembrane helix</keyword>
<reference evidence="2 3" key="1">
    <citation type="submission" date="2014-01" db="EMBL/GenBank/DDBJ databases">
        <authorList>
            <person name="Durkin A.S."/>
            <person name="McCorrison J."/>
            <person name="Torralba M."/>
            <person name="Gillis M."/>
            <person name="Haft D.H."/>
            <person name="Methe B."/>
            <person name="Sutton G."/>
            <person name="Nelson K.E."/>
        </authorList>
    </citation>
    <scope>NUCLEOTIDE SEQUENCE [LARGE SCALE GENOMIC DNA]</scope>
    <source>
        <strain evidence="2 3">205/92</strain>
    </source>
</reference>
<name>A0AAV3M2U2_9GAMM</name>
<feature type="transmembrane region" description="Helical" evidence="1">
    <location>
        <begin position="348"/>
        <end position="367"/>
    </location>
</feature>
<protein>
    <submittedName>
        <fullName evidence="2">Membrane protein</fullName>
    </submittedName>
</protein>
<keyword evidence="1" id="KW-0472">Membrane</keyword>
<dbReference type="EMBL" id="JALD01000057">
    <property type="protein sequence ID" value="EUD10096.1"/>
    <property type="molecule type" value="Genomic_DNA"/>
</dbReference>
<evidence type="ECO:0000256" key="1">
    <source>
        <dbReference type="SAM" id="Phobius"/>
    </source>
</evidence>
<accession>A0AAV3M2U2</accession>
<proteinExistence type="predicted"/>
<evidence type="ECO:0000313" key="3">
    <source>
        <dbReference type="Proteomes" id="UP000022311"/>
    </source>
</evidence>
<feature type="transmembrane region" description="Helical" evidence="1">
    <location>
        <begin position="207"/>
        <end position="228"/>
    </location>
</feature>
<evidence type="ECO:0000313" key="2">
    <source>
        <dbReference type="EMBL" id="EUD10096.1"/>
    </source>
</evidence>
<comment type="caution">
    <text evidence="2">The sequence shown here is derived from an EMBL/GenBank/DDBJ whole genome shotgun (WGS) entry which is preliminary data.</text>
</comment>
<feature type="transmembrane region" description="Helical" evidence="1">
    <location>
        <begin position="419"/>
        <end position="439"/>
    </location>
</feature>
<feature type="transmembrane region" description="Helical" evidence="1">
    <location>
        <begin position="234"/>
        <end position="253"/>
    </location>
</feature>
<sequence>MEIEELLVAIGVDTTQAAKIKEVVVALGVAATQIANEANKVNENLSDIGDAATRNIEEAANKADGIGNKISKLKLLAIGVGAVIGAVSANVLGFIDSSLAGAKELAKEKGLLFDISQDELRQADEYQAAMKKTGLSIDAIKTKVALNLVPQLTRATRGFNDWLNANKALISNGLTKIILWGAKVIQVVINSVKAINLLIERTIGWKAAIIALSVILAVLKRAMLMAFITNPITWVVAGIIGLMLLLDDLMVYLQGGKSLFGEFWGTCIGGIKSVTEWWSGLSSEFKTSLMLIGAMFAATFGTNIFQAVTSGAGLFGKALRLLFSPLGGLTKLLGVASKAVIWLGRAMLMNPIGIIVGLIVGLGYVLYDLYQRLTTGESAFSGFWQAIVDTWEKIKSIFKDGVKDILMSLGMSEEGAERVVNAIGDIFGVIFGFMTYPFVQAWELIKGLFEVWGNDTISFTDKIGKTFELVVDAIKKPFMTVFEFVERYFNQLIAGIKEGIHSVKRFFGMDDDGRVDVSGSFVGSVINSMMQDVNLPSSAGESINNQSIVINQGDVNVSNNIVSNNPERVGAVVTDAINKNATKLAYNTSKSVMN</sequence>
<dbReference type="RefSeq" id="WP_051489852.1">
    <property type="nucleotide sequence ID" value="NZ_JALD01000057.1"/>
</dbReference>
<gene>
    <name evidence="2" type="ORF">HMPREF1563_2904</name>
</gene>
<organism evidence="2 3">
    <name type="scientific">Providencia alcalifaciens 205/92</name>
    <dbReference type="NCBI Taxonomy" id="1256988"/>
    <lineage>
        <taxon>Bacteria</taxon>
        <taxon>Pseudomonadati</taxon>
        <taxon>Pseudomonadota</taxon>
        <taxon>Gammaproteobacteria</taxon>
        <taxon>Enterobacterales</taxon>
        <taxon>Morganellaceae</taxon>
        <taxon>Providencia</taxon>
    </lineage>
</organism>
<feature type="transmembrane region" description="Helical" evidence="1">
    <location>
        <begin position="75"/>
        <end position="95"/>
    </location>
</feature>
<dbReference type="AlphaFoldDB" id="A0AAV3M2U2"/>
<feature type="transmembrane region" description="Helical" evidence="1">
    <location>
        <begin position="289"/>
        <end position="309"/>
    </location>
</feature>